<protein>
    <submittedName>
        <fullName evidence="1">Uncharacterized protein</fullName>
    </submittedName>
</protein>
<dbReference type="VEuPathDB" id="FungiDB:TREMEDRAFT_60293"/>
<sequence length="235" mass="26256">MAFPYAMWPPPSQLYAVPATSPPLVSGMYNQYGDPSSFVRDHLTRITGGNSHETFGPQDDWFIDELMKHDDHKKIIYEVCKERLGLGWPYCYKAMQVLEHAPNPDLLQFTDALNKLNESAATVLGSAEIKKKAKPLLDKAKSEAAKKEAEEAKKKQEAIAHMWGGMWANDGYKAPALYNAGWQGFPWPYVNMPPGVQAAAQVDWNSKAPAGWNSYVLLPVVTPNRAIPIWGWPGR</sequence>
<evidence type="ECO:0000313" key="2">
    <source>
        <dbReference type="Proteomes" id="UP000289152"/>
    </source>
</evidence>
<accession>A0A4Q1BJQ3</accession>
<keyword evidence="2" id="KW-1185">Reference proteome</keyword>
<proteinExistence type="predicted"/>
<dbReference type="InParanoid" id="A0A4Q1BJQ3"/>
<organism evidence="1 2">
    <name type="scientific">Tremella mesenterica</name>
    <name type="common">Jelly fungus</name>
    <dbReference type="NCBI Taxonomy" id="5217"/>
    <lineage>
        <taxon>Eukaryota</taxon>
        <taxon>Fungi</taxon>
        <taxon>Dikarya</taxon>
        <taxon>Basidiomycota</taxon>
        <taxon>Agaricomycotina</taxon>
        <taxon>Tremellomycetes</taxon>
        <taxon>Tremellales</taxon>
        <taxon>Tremellaceae</taxon>
        <taxon>Tremella</taxon>
    </lineage>
</organism>
<gene>
    <name evidence="1" type="ORF">M231_04747</name>
</gene>
<dbReference type="OrthoDB" id="2563476at2759"/>
<dbReference type="EMBL" id="SDIL01000056">
    <property type="protein sequence ID" value="RXK37961.1"/>
    <property type="molecule type" value="Genomic_DNA"/>
</dbReference>
<comment type="caution">
    <text evidence="1">The sequence shown here is derived from an EMBL/GenBank/DDBJ whole genome shotgun (WGS) entry which is preliminary data.</text>
</comment>
<dbReference type="Proteomes" id="UP000289152">
    <property type="component" value="Unassembled WGS sequence"/>
</dbReference>
<dbReference type="AlphaFoldDB" id="A0A4Q1BJQ3"/>
<reference evidence="1 2" key="1">
    <citation type="submission" date="2016-06" db="EMBL/GenBank/DDBJ databases">
        <title>Evolution of pathogenesis and genome organization in the Tremellales.</title>
        <authorList>
            <person name="Cuomo C."/>
            <person name="Litvintseva A."/>
            <person name="Heitman J."/>
            <person name="Chen Y."/>
            <person name="Sun S."/>
            <person name="Springer D."/>
            <person name="Dromer F."/>
            <person name="Young S."/>
            <person name="Zeng Q."/>
            <person name="Chapman S."/>
            <person name="Gujja S."/>
            <person name="Saif S."/>
            <person name="Birren B."/>
        </authorList>
    </citation>
    <scope>NUCLEOTIDE SEQUENCE [LARGE SCALE GENOMIC DNA]</scope>
    <source>
        <strain evidence="1 2">ATCC 28783</strain>
    </source>
</reference>
<name>A0A4Q1BJQ3_TREME</name>
<evidence type="ECO:0000313" key="1">
    <source>
        <dbReference type="EMBL" id="RXK37961.1"/>
    </source>
</evidence>